<comment type="subcellular location">
    <subcellularLocation>
        <location evidence="2">Cytoplasm</location>
    </subcellularLocation>
</comment>
<comment type="similarity">
    <text evidence="13">Belongs to the class I-like SAM-binding methyltransferase superfamily. RsmB/NOP family.</text>
</comment>
<dbReference type="InterPro" id="IPR001678">
    <property type="entry name" value="MeTrfase_RsmB-F_NOP2_dom"/>
</dbReference>
<proteinExistence type="inferred from homology"/>
<evidence type="ECO:0000256" key="12">
    <source>
        <dbReference type="ARBA" id="ARBA00047283"/>
    </source>
</evidence>
<protein>
    <recommendedName>
        <fullName evidence="3">16S rRNA (cytosine(967)-C(5))-methyltransferase</fullName>
        <ecNumber evidence="3">2.1.1.176</ecNumber>
    </recommendedName>
    <alternativeName>
        <fullName evidence="10">16S rRNA m5C967 methyltransferase</fullName>
    </alternativeName>
    <alternativeName>
        <fullName evidence="11">rRNA (cytosine-C(5)-)-methyltransferase RsmB</fullName>
    </alternativeName>
</protein>
<dbReference type="NCBIfam" id="NF011494">
    <property type="entry name" value="PRK14902.1"/>
    <property type="match status" value="1"/>
</dbReference>
<dbReference type="Gene3D" id="3.30.70.1170">
    <property type="entry name" value="Sun protein, domain 3"/>
    <property type="match status" value="1"/>
</dbReference>
<evidence type="ECO:0000256" key="4">
    <source>
        <dbReference type="ARBA" id="ARBA00022490"/>
    </source>
</evidence>
<keyword evidence="5" id="KW-0698">rRNA processing</keyword>
<feature type="active site" description="Nucleophile" evidence="13">
    <location>
        <position position="386"/>
    </location>
</feature>
<keyword evidence="6 13" id="KW-0489">Methyltransferase</keyword>
<dbReference type="InterPro" id="IPR004573">
    <property type="entry name" value="rRNA_ssu_MeTfrase_B"/>
</dbReference>
<dbReference type="InterPro" id="IPR006027">
    <property type="entry name" value="NusB_RsmB_TIM44"/>
</dbReference>
<dbReference type="InterPro" id="IPR023267">
    <property type="entry name" value="RCMT"/>
</dbReference>
<keyword evidence="9 13" id="KW-0694">RNA-binding</keyword>
<evidence type="ECO:0000256" key="5">
    <source>
        <dbReference type="ARBA" id="ARBA00022552"/>
    </source>
</evidence>
<evidence type="ECO:0000259" key="14">
    <source>
        <dbReference type="PROSITE" id="PS51686"/>
    </source>
</evidence>
<evidence type="ECO:0000313" key="16">
    <source>
        <dbReference type="Proteomes" id="UP001546774"/>
    </source>
</evidence>
<evidence type="ECO:0000256" key="3">
    <source>
        <dbReference type="ARBA" id="ARBA00012140"/>
    </source>
</evidence>
<keyword evidence="16" id="KW-1185">Reference proteome</keyword>
<dbReference type="Pfam" id="PF01029">
    <property type="entry name" value="NusB"/>
    <property type="match status" value="1"/>
</dbReference>
<sequence>MADSVNEREIVLDILLELNRPEAMSHLVIGAALKKYQYLLKHQRSFITRLAQGTLERRIELDYIINQYSKTPVRKMKPLIRSLLEMSVYQLKYMDNVPVSAVCNEAVKLAGKRHFVNLKGFVNGVLRNIARNDCTCEYPDQKKEPVKYLSVRYSMPEELVAFFKKQADDTTVESILAGFYKEKTTYIRCNTKKLTVEELKAHLLSENIQAEAVEGLPYALKITGYDYLLACESFQRGEFFVQDISSMLAGELASPAPHDRIIDVCAAPGGKSMNVALKLTDGSVEARDLTPLKTQLIRENIARLGLDNISVKEWDARVSDTASKESADIVLADLPCSGLGIIGRKPDIKYHTDIEKIEQLASLQREILTVVQEYVKPGGTLVYSTCTISRPENEENAAWFEKNFPFIREGSAKQLLPGIDGTDGFFMVKFRKKL</sequence>
<dbReference type="GO" id="GO:0008168">
    <property type="term" value="F:methyltransferase activity"/>
    <property type="evidence" value="ECO:0007669"/>
    <property type="project" value="UniProtKB-KW"/>
</dbReference>
<dbReference type="SUPFAM" id="SSF48013">
    <property type="entry name" value="NusB-like"/>
    <property type="match status" value="1"/>
</dbReference>
<evidence type="ECO:0000256" key="9">
    <source>
        <dbReference type="ARBA" id="ARBA00022884"/>
    </source>
</evidence>
<dbReference type="Proteomes" id="UP001546774">
    <property type="component" value="Unassembled WGS sequence"/>
</dbReference>
<comment type="catalytic activity">
    <reaction evidence="12">
        <text>cytidine(967) in 16S rRNA + S-adenosyl-L-methionine = 5-methylcytidine(967) in 16S rRNA + S-adenosyl-L-homocysteine + H(+)</text>
        <dbReference type="Rhea" id="RHEA:42748"/>
        <dbReference type="Rhea" id="RHEA-COMP:10219"/>
        <dbReference type="Rhea" id="RHEA-COMP:10220"/>
        <dbReference type="ChEBI" id="CHEBI:15378"/>
        <dbReference type="ChEBI" id="CHEBI:57856"/>
        <dbReference type="ChEBI" id="CHEBI:59789"/>
        <dbReference type="ChEBI" id="CHEBI:74483"/>
        <dbReference type="ChEBI" id="CHEBI:82748"/>
        <dbReference type="EC" id="2.1.1.176"/>
    </reaction>
</comment>
<reference evidence="15" key="1">
    <citation type="submission" date="2024-03" db="EMBL/GenBank/DDBJ databases">
        <title>Human intestinal bacterial collection.</title>
        <authorList>
            <person name="Pauvert C."/>
            <person name="Hitch T.C.A."/>
            <person name="Clavel T."/>
        </authorList>
    </citation>
    <scope>NUCLEOTIDE SEQUENCE [LARGE SCALE GENOMIC DNA]</scope>
    <source>
        <strain evidence="15">CLA-AA-H89B</strain>
    </source>
</reference>
<evidence type="ECO:0000256" key="10">
    <source>
        <dbReference type="ARBA" id="ARBA00030399"/>
    </source>
</evidence>
<comment type="caution">
    <text evidence="15">The sequence shown here is derived from an EMBL/GenBank/DDBJ whole genome shotgun (WGS) entry which is preliminary data.</text>
</comment>
<gene>
    <name evidence="15" type="primary">rsmB</name>
    <name evidence="15" type="ORF">WMO37_02560</name>
</gene>
<name>A0ABV1H2I6_9FIRM</name>
<evidence type="ECO:0000256" key="13">
    <source>
        <dbReference type="PROSITE-ProRule" id="PRU01023"/>
    </source>
</evidence>
<evidence type="ECO:0000256" key="2">
    <source>
        <dbReference type="ARBA" id="ARBA00004496"/>
    </source>
</evidence>
<dbReference type="InterPro" id="IPR035926">
    <property type="entry name" value="NusB-like_sf"/>
</dbReference>
<keyword evidence="7 13" id="KW-0808">Transferase</keyword>
<evidence type="ECO:0000256" key="8">
    <source>
        <dbReference type="ARBA" id="ARBA00022691"/>
    </source>
</evidence>
<keyword evidence="4" id="KW-0963">Cytoplasm</keyword>
<feature type="binding site" evidence="13">
    <location>
        <begin position="265"/>
        <end position="271"/>
    </location>
    <ligand>
        <name>S-adenosyl-L-methionine</name>
        <dbReference type="ChEBI" id="CHEBI:59789"/>
    </ligand>
</feature>
<feature type="binding site" evidence="13">
    <location>
        <position position="333"/>
    </location>
    <ligand>
        <name>S-adenosyl-L-methionine</name>
        <dbReference type="ChEBI" id="CHEBI:59789"/>
    </ligand>
</feature>
<evidence type="ECO:0000256" key="1">
    <source>
        <dbReference type="ARBA" id="ARBA00002724"/>
    </source>
</evidence>
<evidence type="ECO:0000256" key="11">
    <source>
        <dbReference type="ARBA" id="ARBA00031088"/>
    </source>
</evidence>
<dbReference type="Pfam" id="PF01189">
    <property type="entry name" value="Methyltr_RsmB-F"/>
    <property type="match status" value="1"/>
</dbReference>
<dbReference type="SUPFAM" id="SSF53335">
    <property type="entry name" value="S-adenosyl-L-methionine-dependent methyltransferases"/>
    <property type="match status" value="1"/>
</dbReference>
<dbReference type="PANTHER" id="PTHR22807">
    <property type="entry name" value="NOP2 YEAST -RELATED NOL1/NOP2/FMU SUN DOMAIN-CONTAINING"/>
    <property type="match status" value="1"/>
</dbReference>
<evidence type="ECO:0000256" key="7">
    <source>
        <dbReference type="ARBA" id="ARBA00022679"/>
    </source>
</evidence>
<keyword evidence="8 13" id="KW-0949">S-adenosyl-L-methionine</keyword>
<accession>A0ABV1H2I6</accession>
<comment type="function">
    <text evidence="1">Specifically methylates the cytosine at position 967 (m5C967) of 16S rRNA.</text>
</comment>
<dbReference type="PANTHER" id="PTHR22807:SF53">
    <property type="entry name" value="RIBOSOMAL RNA SMALL SUBUNIT METHYLTRANSFERASE B-RELATED"/>
    <property type="match status" value="1"/>
</dbReference>
<feature type="binding site" evidence="13">
    <location>
        <position position="315"/>
    </location>
    <ligand>
        <name>S-adenosyl-L-methionine</name>
        <dbReference type="ChEBI" id="CHEBI:59789"/>
    </ligand>
</feature>
<evidence type="ECO:0000256" key="6">
    <source>
        <dbReference type="ARBA" id="ARBA00022603"/>
    </source>
</evidence>
<dbReference type="PROSITE" id="PS51686">
    <property type="entry name" value="SAM_MT_RSMB_NOP"/>
    <property type="match status" value="1"/>
</dbReference>
<organism evidence="15 16">
    <name type="scientific">Lachnospira intestinalis</name>
    <dbReference type="NCBI Taxonomy" id="3133158"/>
    <lineage>
        <taxon>Bacteria</taxon>
        <taxon>Bacillati</taxon>
        <taxon>Bacillota</taxon>
        <taxon>Clostridia</taxon>
        <taxon>Lachnospirales</taxon>
        <taxon>Lachnospiraceae</taxon>
        <taxon>Lachnospira</taxon>
    </lineage>
</organism>
<dbReference type="NCBIfam" id="TIGR00563">
    <property type="entry name" value="rsmB"/>
    <property type="match status" value="1"/>
</dbReference>
<dbReference type="EMBL" id="JBBMFS010000002">
    <property type="protein sequence ID" value="MEQ2553895.1"/>
    <property type="molecule type" value="Genomic_DNA"/>
</dbReference>
<dbReference type="GO" id="GO:0032259">
    <property type="term" value="P:methylation"/>
    <property type="evidence" value="ECO:0007669"/>
    <property type="project" value="UniProtKB-KW"/>
</dbReference>
<dbReference type="PRINTS" id="PR02008">
    <property type="entry name" value="RCMTFAMILY"/>
</dbReference>
<dbReference type="InterPro" id="IPR029063">
    <property type="entry name" value="SAM-dependent_MTases_sf"/>
</dbReference>
<feature type="binding site" evidence="13">
    <location>
        <position position="288"/>
    </location>
    <ligand>
        <name>S-adenosyl-L-methionine</name>
        <dbReference type="ChEBI" id="CHEBI:59789"/>
    </ligand>
</feature>
<evidence type="ECO:0000313" key="15">
    <source>
        <dbReference type="EMBL" id="MEQ2553895.1"/>
    </source>
</evidence>
<feature type="domain" description="SAM-dependent MTase RsmB/NOP-type" evidence="14">
    <location>
        <begin position="175"/>
        <end position="434"/>
    </location>
</feature>
<dbReference type="EC" id="2.1.1.176" evidence="3"/>
<dbReference type="Gene3D" id="3.40.50.150">
    <property type="entry name" value="Vaccinia Virus protein VP39"/>
    <property type="match status" value="1"/>
</dbReference>
<dbReference type="InterPro" id="IPR049560">
    <property type="entry name" value="MeTrfase_RsmB-F_NOP2_cat"/>
</dbReference>
<dbReference type="Gene3D" id="1.10.940.10">
    <property type="entry name" value="NusB-like"/>
    <property type="match status" value="1"/>
</dbReference>
<dbReference type="CDD" id="cd02440">
    <property type="entry name" value="AdoMet_MTases"/>
    <property type="match status" value="1"/>
</dbReference>